<reference evidence="3" key="1">
    <citation type="journal article" date="2013" name="Science">
        <title>The Amborella genome and the evolution of flowering plants.</title>
        <authorList>
            <consortium name="Amborella Genome Project"/>
        </authorList>
    </citation>
    <scope>NUCLEOTIDE SEQUENCE [LARGE SCALE GENOMIC DNA]</scope>
</reference>
<dbReference type="EMBL" id="KI392446">
    <property type="protein sequence ID" value="ERN16432.1"/>
    <property type="molecule type" value="Genomic_DNA"/>
</dbReference>
<keyword evidence="3" id="KW-1185">Reference proteome</keyword>
<evidence type="ECO:0000313" key="3">
    <source>
        <dbReference type="Proteomes" id="UP000017836"/>
    </source>
</evidence>
<dbReference type="AlphaFoldDB" id="U5D4T3"/>
<dbReference type="HOGENOM" id="CLU_1799043_0_0_1"/>
<dbReference type="Gramene" id="ERN16432">
    <property type="protein sequence ID" value="ERN16432"/>
    <property type="gene ID" value="AMTR_s00052p00166190"/>
</dbReference>
<proteinExistence type="predicted"/>
<gene>
    <name evidence="2" type="ORF">AMTR_s00052p00166190</name>
</gene>
<name>U5D4T3_AMBTC</name>
<organism evidence="2 3">
    <name type="scientific">Amborella trichopoda</name>
    <dbReference type="NCBI Taxonomy" id="13333"/>
    <lineage>
        <taxon>Eukaryota</taxon>
        <taxon>Viridiplantae</taxon>
        <taxon>Streptophyta</taxon>
        <taxon>Embryophyta</taxon>
        <taxon>Tracheophyta</taxon>
        <taxon>Spermatophyta</taxon>
        <taxon>Magnoliopsida</taxon>
        <taxon>Amborellales</taxon>
        <taxon>Amborellaceae</taxon>
        <taxon>Amborella</taxon>
    </lineage>
</organism>
<dbReference type="Proteomes" id="UP000017836">
    <property type="component" value="Unassembled WGS sequence"/>
</dbReference>
<feature type="compositionally biased region" description="Basic and acidic residues" evidence="1">
    <location>
        <begin position="86"/>
        <end position="105"/>
    </location>
</feature>
<feature type="compositionally biased region" description="Basic and acidic residues" evidence="1">
    <location>
        <begin position="1"/>
        <end position="16"/>
    </location>
</feature>
<feature type="compositionally biased region" description="Basic and acidic residues" evidence="1">
    <location>
        <begin position="114"/>
        <end position="125"/>
    </location>
</feature>
<accession>U5D4T3</accession>
<evidence type="ECO:0000313" key="2">
    <source>
        <dbReference type="EMBL" id="ERN16432.1"/>
    </source>
</evidence>
<protein>
    <submittedName>
        <fullName evidence="2">Uncharacterized protein</fullName>
    </submittedName>
</protein>
<evidence type="ECO:0000256" key="1">
    <source>
        <dbReference type="SAM" id="MobiDB-lite"/>
    </source>
</evidence>
<sequence length="144" mass="15511">MRWAREEGWEATRKEGIGGGGMQKGSGTRKEMILGSPLKGYVGNPIRMGGDGNREAEDRGSMEVVRESVWKGEPGGESRFNSGGEEWGRTEERVAGSEKAGRGSESEGTSKGWVDGKEELKREEVLVGAPQRMMEPPAVAGEGK</sequence>
<feature type="region of interest" description="Disordered" evidence="1">
    <location>
        <begin position="1"/>
        <end position="144"/>
    </location>
</feature>
<feature type="compositionally biased region" description="Basic and acidic residues" evidence="1">
    <location>
        <begin position="52"/>
        <end position="76"/>
    </location>
</feature>